<evidence type="ECO:0000313" key="1">
    <source>
        <dbReference type="EMBL" id="KAK3364715.1"/>
    </source>
</evidence>
<comment type="caution">
    <text evidence="1">The sequence shown here is derived from an EMBL/GenBank/DDBJ whole genome shotgun (WGS) entry which is preliminary data.</text>
</comment>
<feature type="non-terminal residue" evidence="1">
    <location>
        <position position="1"/>
    </location>
</feature>
<gene>
    <name evidence="1" type="ORF">B0T25DRAFT_421257</name>
</gene>
<reference evidence="1" key="2">
    <citation type="submission" date="2023-06" db="EMBL/GenBank/DDBJ databases">
        <authorList>
            <consortium name="Lawrence Berkeley National Laboratory"/>
            <person name="Haridas S."/>
            <person name="Hensen N."/>
            <person name="Bonometti L."/>
            <person name="Westerberg I."/>
            <person name="Brannstrom I.O."/>
            <person name="Guillou S."/>
            <person name="Cros-Aarteil S."/>
            <person name="Calhoun S."/>
            <person name="Kuo A."/>
            <person name="Mondo S."/>
            <person name="Pangilinan J."/>
            <person name="Riley R."/>
            <person name="Labutti K."/>
            <person name="Andreopoulos B."/>
            <person name="Lipzen A."/>
            <person name="Chen C."/>
            <person name="Yanf M."/>
            <person name="Daum C."/>
            <person name="Ng V."/>
            <person name="Clum A."/>
            <person name="Steindorff A."/>
            <person name="Ohm R."/>
            <person name="Martin F."/>
            <person name="Silar P."/>
            <person name="Natvig D."/>
            <person name="Lalanne C."/>
            <person name="Gautier V."/>
            <person name="Ament-Velasquez S.L."/>
            <person name="Kruys A."/>
            <person name="Hutchinson M.I."/>
            <person name="Powell A.J."/>
            <person name="Barry K."/>
            <person name="Miller A.N."/>
            <person name="Grigoriev I.V."/>
            <person name="Debuchy R."/>
            <person name="Gladieux P."/>
            <person name="Thoren M.H."/>
            <person name="Johannesson H."/>
        </authorList>
    </citation>
    <scope>NUCLEOTIDE SEQUENCE</scope>
    <source>
        <strain evidence="1">CBS 955.72</strain>
    </source>
</reference>
<keyword evidence="2" id="KW-1185">Reference proteome</keyword>
<organism evidence="1 2">
    <name type="scientific">Lasiosphaeria hispida</name>
    <dbReference type="NCBI Taxonomy" id="260671"/>
    <lineage>
        <taxon>Eukaryota</taxon>
        <taxon>Fungi</taxon>
        <taxon>Dikarya</taxon>
        <taxon>Ascomycota</taxon>
        <taxon>Pezizomycotina</taxon>
        <taxon>Sordariomycetes</taxon>
        <taxon>Sordariomycetidae</taxon>
        <taxon>Sordariales</taxon>
        <taxon>Lasiosphaeriaceae</taxon>
        <taxon>Lasiosphaeria</taxon>
    </lineage>
</organism>
<proteinExistence type="predicted"/>
<sequence>WKTGDIASLKPTKLFSKAQYSNLLAPPPGSTRGYLPMQVCGHPIIILKRLSQRSTHALITPVSAHGSACARLGAFTLNLPWDRQRNKHKNREHYRAFDGTPRPSNRRELLHLDGEGSLPMPATSWVYIQSVWVIPVAVLRPLDPRRRLHVRADSLIDLRAHMSEECGRWKEHMERLRLVE</sequence>
<name>A0AAJ0HXI8_9PEZI</name>
<protein>
    <submittedName>
        <fullName evidence="1">Uncharacterized protein</fullName>
    </submittedName>
</protein>
<reference evidence="1" key="1">
    <citation type="journal article" date="2023" name="Mol. Phylogenet. Evol.">
        <title>Genome-scale phylogeny and comparative genomics of the fungal order Sordariales.</title>
        <authorList>
            <person name="Hensen N."/>
            <person name="Bonometti L."/>
            <person name="Westerberg I."/>
            <person name="Brannstrom I.O."/>
            <person name="Guillou S."/>
            <person name="Cros-Aarteil S."/>
            <person name="Calhoun S."/>
            <person name="Haridas S."/>
            <person name="Kuo A."/>
            <person name="Mondo S."/>
            <person name="Pangilinan J."/>
            <person name="Riley R."/>
            <person name="LaButti K."/>
            <person name="Andreopoulos B."/>
            <person name="Lipzen A."/>
            <person name="Chen C."/>
            <person name="Yan M."/>
            <person name="Daum C."/>
            <person name="Ng V."/>
            <person name="Clum A."/>
            <person name="Steindorff A."/>
            <person name="Ohm R.A."/>
            <person name="Martin F."/>
            <person name="Silar P."/>
            <person name="Natvig D.O."/>
            <person name="Lalanne C."/>
            <person name="Gautier V."/>
            <person name="Ament-Velasquez S.L."/>
            <person name="Kruys A."/>
            <person name="Hutchinson M.I."/>
            <person name="Powell A.J."/>
            <person name="Barry K."/>
            <person name="Miller A.N."/>
            <person name="Grigoriev I.V."/>
            <person name="Debuchy R."/>
            <person name="Gladieux P."/>
            <person name="Hiltunen Thoren M."/>
            <person name="Johannesson H."/>
        </authorList>
    </citation>
    <scope>NUCLEOTIDE SEQUENCE</scope>
    <source>
        <strain evidence="1">CBS 955.72</strain>
    </source>
</reference>
<accession>A0AAJ0HXI8</accession>
<feature type="non-terminal residue" evidence="1">
    <location>
        <position position="180"/>
    </location>
</feature>
<evidence type="ECO:0000313" key="2">
    <source>
        <dbReference type="Proteomes" id="UP001275084"/>
    </source>
</evidence>
<dbReference type="AlphaFoldDB" id="A0AAJ0HXI8"/>
<dbReference type="Proteomes" id="UP001275084">
    <property type="component" value="Unassembled WGS sequence"/>
</dbReference>
<dbReference type="EMBL" id="JAUIQD010000001">
    <property type="protein sequence ID" value="KAK3364715.1"/>
    <property type="molecule type" value="Genomic_DNA"/>
</dbReference>